<dbReference type="RefSeq" id="WP_229571825.1">
    <property type="nucleotide sequence ID" value="NZ_AP025226.1"/>
</dbReference>
<dbReference type="InterPro" id="IPR029044">
    <property type="entry name" value="Nucleotide-diphossugar_trans"/>
</dbReference>
<dbReference type="KEGG" id="scas:SACC_08750"/>
<dbReference type="Gene3D" id="3.90.550.10">
    <property type="entry name" value="Spore Coat Polysaccharide Biosynthesis Protein SpsA, Chain A"/>
    <property type="match status" value="1"/>
</dbReference>
<dbReference type="Proteomes" id="UP001319921">
    <property type="component" value="Chromosome"/>
</dbReference>
<comment type="similarity">
    <text evidence="1">Belongs to the transferase hexapeptide repeat family.</text>
</comment>
<dbReference type="AlphaFoldDB" id="A0AAQ4CPX7"/>
<evidence type="ECO:0000259" key="2">
    <source>
        <dbReference type="Pfam" id="PF00483"/>
    </source>
</evidence>
<dbReference type="Pfam" id="PF25087">
    <property type="entry name" value="GMPPB_C"/>
    <property type="match status" value="1"/>
</dbReference>
<protein>
    <submittedName>
        <fullName evidence="4">Nucleotidyltransferase</fullName>
    </submittedName>
</protein>
<proteinExistence type="inferred from homology"/>
<dbReference type="InterPro" id="IPR050486">
    <property type="entry name" value="Mannose-1P_guanyltransferase"/>
</dbReference>
<keyword evidence="5" id="KW-1185">Reference proteome</keyword>
<organism evidence="4 5">
    <name type="scientific">Saccharolobus caldissimus</name>
    <dbReference type="NCBI Taxonomy" id="1702097"/>
    <lineage>
        <taxon>Archaea</taxon>
        <taxon>Thermoproteota</taxon>
        <taxon>Thermoprotei</taxon>
        <taxon>Sulfolobales</taxon>
        <taxon>Sulfolobaceae</taxon>
        <taxon>Saccharolobus</taxon>
    </lineage>
</organism>
<feature type="domain" description="Nucleotidyl transferase" evidence="2">
    <location>
        <begin position="11"/>
        <end position="262"/>
    </location>
</feature>
<feature type="domain" description="Mannose-1-phosphate guanyltransferase C-terminal" evidence="3">
    <location>
        <begin position="310"/>
        <end position="412"/>
    </location>
</feature>
<evidence type="ECO:0000256" key="1">
    <source>
        <dbReference type="ARBA" id="ARBA00007274"/>
    </source>
</evidence>
<evidence type="ECO:0000259" key="3">
    <source>
        <dbReference type="Pfam" id="PF25087"/>
    </source>
</evidence>
<gene>
    <name evidence="4" type="ORF">SACC_08750</name>
</gene>
<dbReference type="PANTHER" id="PTHR22572">
    <property type="entry name" value="SUGAR-1-PHOSPHATE GUANYL TRANSFERASE"/>
    <property type="match status" value="1"/>
</dbReference>
<accession>A0AAQ4CPX7</accession>
<dbReference type="Gene3D" id="2.160.10.10">
    <property type="entry name" value="Hexapeptide repeat proteins"/>
    <property type="match status" value="2"/>
</dbReference>
<dbReference type="InterPro" id="IPR005835">
    <property type="entry name" value="NTP_transferase_dom"/>
</dbReference>
<dbReference type="EMBL" id="AP025226">
    <property type="protein sequence ID" value="BDB97858.1"/>
    <property type="molecule type" value="Genomic_DNA"/>
</dbReference>
<reference evidence="4 5" key="1">
    <citation type="journal article" date="2022" name="Microbiol. Resour. Announc.">
        <title>Complete Genome Sequence of the Hyperthermophilic and Acidophilic Archaeon Saccharolobus caldissimus Strain HS-3T.</title>
        <authorList>
            <person name="Sakai H.D."/>
            <person name="Kurosawa N."/>
        </authorList>
    </citation>
    <scope>NUCLEOTIDE SEQUENCE [LARGE SCALE GENOMIC DNA]</scope>
    <source>
        <strain evidence="4 5">JCM32116</strain>
    </source>
</reference>
<sequence length="421" mass="48083">MAEWNLSDVKVIIPIGGEATRLRPLTVETSKATVRLLNRPLIEYSILELAKQGIKEFIFGVRGYVNYRSLFDTFKEGIGFSARYKIKPRVHFKYQPRVDSIGNADSVRINIEYYDINEPIIVVQGDNIFKLDITKALEFHESKGAIMTIVLKKYEGDLSEFGVADLSGEHLIKRFVEKPKRREEAPSDLINTGIYILSPEIRKIFRSNEIMEMYKMGRMDFGKDIIPYLINKGYPVYGYPMKEIWFDVGTPERYLEAMVTLLNTLPDSEIGGKRIDPDRRIFVQGTSPDSIKRRKIIQRKFKRGLIKMEGSILIGRHCQIGDNTYIEESNIDNFTIVGEGVKIIRSAIMDRNFIGDSAYIENSIIARHVEIKSSKERPVRIINSVIADDVVIGEGSEIINSKIYPHKVINAGSKLHETILT</sequence>
<dbReference type="InterPro" id="IPR056729">
    <property type="entry name" value="GMPPB_C"/>
</dbReference>
<dbReference type="Pfam" id="PF00483">
    <property type="entry name" value="NTP_transferase"/>
    <property type="match status" value="1"/>
</dbReference>
<dbReference type="CDD" id="cd04181">
    <property type="entry name" value="NTP_transferase"/>
    <property type="match status" value="1"/>
</dbReference>
<dbReference type="GeneID" id="68865617"/>
<evidence type="ECO:0000313" key="4">
    <source>
        <dbReference type="EMBL" id="BDB97858.1"/>
    </source>
</evidence>
<name>A0AAQ4CPX7_9CREN</name>
<evidence type="ECO:0000313" key="5">
    <source>
        <dbReference type="Proteomes" id="UP001319921"/>
    </source>
</evidence>
<dbReference type="SUPFAM" id="SSF53448">
    <property type="entry name" value="Nucleotide-diphospho-sugar transferases"/>
    <property type="match status" value="1"/>
</dbReference>